<dbReference type="InterPro" id="IPR013783">
    <property type="entry name" value="Ig-like_fold"/>
</dbReference>
<reference evidence="1" key="1">
    <citation type="journal article" date="2014" name="Front. Microbiol.">
        <title>High frequency of phylogenetically diverse reductive dehalogenase-homologous genes in deep subseafloor sedimentary metagenomes.</title>
        <authorList>
            <person name="Kawai M."/>
            <person name="Futagami T."/>
            <person name="Toyoda A."/>
            <person name="Takaki Y."/>
            <person name="Nishi S."/>
            <person name="Hori S."/>
            <person name="Arai W."/>
            <person name="Tsubouchi T."/>
            <person name="Morono Y."/>
            <person name="Uchiyama I."/>
            <person name="Ito T."/>
            <person name="Fujiyama A."/>
            <person name="Inagaki F."/>
            <person name="Takami H."/>
        </authorList>
    </citation>
    <scope>NUCLEOTIDE SEQUENCE</scope>
    <source>
        <strain evidence="1">Expedition CK06-06</strain>
    </source>
</reference>
<protein>
    <submittedName>
        <fullName evidence="1">Uncharacterized protein</fullName>
    </submittedName>
</protein>
<evidence type="ECO:0000313" key="1">
    <source>
        <dbReference type="EMBL" id="GAI02167.1"/>
    </source>
</evidence>
<dbReference type="EMBL" id="BARU01046517">
    <property type="protein sequence ID" value="GAI02167.1"/>
    <property type="molecule type" value="Genomic_DNA"/>
</dbReference>
<proteinExistence type="predicted"/>
<name>X1K566_9ZZZZ</name>
<accession>X1K566</accession>
<dbReference type="Gene3D" id="1.50.10.20">
    <property type="match status" value="1"/>
</dbReference>
<dbReference type="Gene3D" id="2.60.120.1540">
    <property type="match status" value="1"/>
</dbReference>
<feature type="non-terminal residue" evidence="1">
    <location>
        <position position="1"/>
    </location>
</feature>
<organism evidence="1">
    <name type="scientific">marine sediment metagenome</name>
    <dbReference type="NCBI Taxonomy" id="412755"/>
    <lineage>
        <taxon>unclassified sequences</taxon>
        <taxon>metagenomes</taxon>
        <taxon>ecological metagenomes</taxon>
    </lineage>
</organism>
<dbReference type="AlphaFoldDB" id="X1K566"/>
<dbReference type="Gene3D" id="2.60.40.10">
    <property type="entry name" value="Immunoglobulins"/>
    <property type="match status" value="1"/>
</dbReference>
<gene>
    <name evidence="1" type="ORF">S03H2_70136</name>
</gene>
<sequence length="115" mass="12788">AEKSVTLEENEVSVIYFRLRAKDIGRHSFTVKAIGSKMSDAIKREIEIVPDGKKFEYIVSDRLAGKITKSVYIPEESIDGSGKIFVRVFPGMVSQVVEGMESMLGMPFGCQINLL</sequence>
<comment type="caution">
    <text evidence="1">The sequence shown here is derived from an EMBL/GenBank/DDBJ whole genome shotgun (WGS) entry which is preliminary data.</text>
</comment>